<dbReference type="Pfam" id="PF02127">
    <property type="entry name" value="Peptidase_M18"/>
    <property type="match status" value="2"/>
</dbReference>
<dbReference type="KEGG" id="pgab:PGSY75_0932300"/>
<evidence type="ECO:0000256" key="2">
    <source>
        <dbReference type="ARBA" id="ARBA00001947"/>
    </source>
</evidence>
<dbReference type="Proteomes" id="UP000076004">
    <property type="component" value="Unassembled WGS sequence"/>
</dbReference>
<dbReference type="VEuPathDB" id="PlasmoDB:PGABG01_0929900"/>
<feature type="compositionally biased region" description="Low complexity" evidence="12">
    <location>
        <begin position="235"/>
        <end position="246"/>
    </location>
</feature>
<evidence type="ECO:0000313" key="15">
    <source>
        <dbReference type="Proteomes" id="UP000076004"/>
    </source>
</evidence>
<evidence type="ECO:0000313" key="16">
    <source>
        <dbReference type="Proteomes" id="UP000831156"/>
    </source>
</evidence>
<dbReference type="PANTHER" id="PTHR28570:SF3">
    <property type="entry name" value="ASPARTYL AMINOPEPTIDASE"/>
    <property type="match status" value="1"/>
</dbReference>
<comment type="catalytic activity">
    <reaction evidence="1">
        <text>Release of an N-terminal aspartate or glutamate from a peptide, with a preference for aspartate.</text>
        <dbReference type="EC" id="3.4.11.21"/>
    </reaction>
</comment>
<sequence length="574" mass="66137">MDKKAREYAQDALKFIQRSGSNFLACKNLKERLENNGFINLSEGETWNINKNEGYVLCKENRNICGFFVGKNFNIDTGSILISIGHIDSCALKISPNNNVIKKKIHQINVECYGSGLWHTWFDRSLGLSGQVLYKKENKLVEKLIQINKSVLFLPSLAIHLQNRTRYDFSVKINYENHIKPIIATTLFNQLNKGKKNNMQHNLTPTKDKNVSHNLDSQNKRDDKLCHSYNDKNDSNNNLDNNNNNNVEHMINEKNEEKNKHTKNNSNNKDVVEHVNTDNNSYPLLYLLSKELNCKEEDILDFELCLMDTQEPCFTGVFEEFIEGARFDNLLGSFCVFEGFIELIKSIKNQTLNENTNNKNNITNDINNNIHNNLYICIGYDHEEIGSLSEIGARSYCTKNFIDRIITSVFKKQIYEHNLTVQEIYGNLVNRSFILNVDMAHCSHPNYPETVQDNHQLYFHEGIAIKYNTNKNYVTSPFYASLIKRTFELYSNIYKQQIKYQNFMVKNDTPCGSTVGSMVAANLSMPGIDIGIPQLAMHSIREIAAVHDVFFLIKGVFAFYTYYNQVLSTCVQDK</sequence>
<evidence type="ECO:0000256" key="4">
    <source>
        <dbReference type="ARBA" id="ARBA00011965"/>
    </source>
</evidence>
<dbReference type="EC" id="3.4.11.21" evidence="4"/>
<evidence type="ECO:0000256" key="5">
    <source>
        <dbReference type="ARBA" id="ARBA00022438"/>
    </source>
</evidence>
<evidence type="ECO:0000256" key="7">
    <source>
        <dbReference type="ARBA" id="ARBA00022723"/>
    </source>
</evidence>
<dbReference type="GO" id="GO:0006508">
    <property type="term" value="P:proteolysis"/>
    <property type="evidence" value="ECO:0007669"/>
    <property type="project" value="UniProtKB-KW"/>
</dbReference>
<dbReference type="FunFam" id="3.40.630.10:FF:000090">
    <property type="entry name" value="M18 aspartyl aminopeptidase"/>
    <property type="match status" value="1"/>
</dbReference>
<evidence type="ECO:0000256" key="9">
    <source>
        <dbReference type="ARBA" id="ARBA00022833"/>
    </source>
</evidence>
<dbReference type="SUPFAM" id="SSF53187">
    <property type="entry name" value="Zn-dependent exopeptidases"/>
    <property type="match status" value="1"/>
</dbReference>
<feature type="region of interest" description="Disordered" evidence="12">
    <location>
        <begin position="195"/>
        <end position="246"/>
    </location>
</feature>
<dbReference type="GO" id="GO:0008270">
    <property type="term" value="F:zinc ion binding"/>
    <property type="evidence" value="ECO:0007669"/>
    <property type="project" value="InterPro"/>
</dbReference>
<dbReference type="Gene3D" id="3.40.630.10">
    <property type="entry name" value="Zn peptidases"/>
    <property type="match status" value="1"/>
</dbReference>
<dbReference type="InterPro" id="IPR023358">
    <property type="entry name" value="Peptidase_M18_dom2"/>
</dbReference>
<name>A0A151LM67_9APIC</name>
<keyword evidence="10 11" id="KW-0482">Metalloprotease</keyword>
<keyword evidence="8 11" id="KW-0378">Hydrolase</keyword>
<reference evidence="13 15" key="1">
    <citation type="journal article" date="2016" name="Nat. Commun.">
        <title>Genomes of cryptic chimpanzee Plasmodium species reveal key evolutionary events leading to human malaria.</title>
        <authorList>
            <person name="Sundararaman S.A."/>
            <person name="Plenderleith L.J."/>
            <person name="Liu W."/>
            <person name="Loy D.E."/>
            <person name="Learn G.H."/>
            <person name="Li Y."/>
            <person name="Shaw K.S."/>
            <person name="Ayouba A."/>
            <person name="Peeters M."/>
            <person name="Speede S."/>
            <person name="Shaw G.M."/>
            <person name="Bushman F.D."/>
            <person name="Brisson D."/>
            <person name="Rayner J.C."/>
            <person name="Sharp P.M."/>
            <person name="Hahn B.H."/>
        </authorList>
    </citation>
    <scope>NUCLEOTIDE SEQUENCE [LARGE SCALE GENOMIC DNA]</scope>
    <source>
        <strain evidence="13 15">SY75</strain>
    </source>
</reference>
<keyword evidence="16" id="KW-1185">Reference proteome</keyword>
<evidence type="ECO:0000256" key="10">
    <source>
        <dbReference type="ARBA" id="ARBA00023049"/>
    </source>
</evidence>
<evidence type="ECO:0000256" key="6">
    <source>
        <dbReference type="ARBA" id="ARBA00022670"/>
    </source>
</evidence>
<keyword evidence="7 11" id="KW-0479">Metal-binding</keyword>
<dbReference type="GeneID" id="29776335"/>
<dbReference type="GO" id="GO:0004177">
    <property type="term" value="F:aminopeptidase activity"/>
    <property type="evidence" value="ECO:0007669"/>
    <property type="project" value="UniProtKB-KW"/>
</dbReference>
<evidence type="ECO:0000313" key="14">
    <source>
        <dbReference type="EMBL" id="SOV14395.1"/>
    </source>
</evidence>
<dbReference type="EMBL" id="LVLB01000010">
    <property type="protein sequence ID" value="KYO00301.1"/>
    <property type="molecule type" value="Genomic_DNA"/>
</dbReference>
<dbReference type="Proteomes" id="UP000831156">
    <property type="component" value="Chromosome 9"/>
</dbReference>
<gene>
    <name evidence="14" type="ORF">PGABG01_0929900</name>
    <name evidence="13" type="ORF">PGSY75_0932300</name>
</gene>
<accession>A0A151LM67</accession>
<keyword evidence="6 11" id="KW-0645">Protease</keyword>
<dbReference type="PRINTS" id="PR00932">
    <property type="entry name" value="AMINO1PTASE"/>
</dbReference>
<comment type="similarity">
    <text evidence="3 11">Belongs to the peptidase M18 family.</text>
</comment>
<dbReference type="GO" id="GO:0008237">
    <property type="term" value="F:metallopeptidase activity"/>
    <property type="evidence" value="ECO:0007669"/>
    <property type="project" value="UniProtKB-KW"/>
</dbReference>
<protein>
    <recommendedName>
        <fullName evidence="4">aspartyl aminopeptidase</fullName>
        <ecNumber evidence="4">3.4.11.21</ecNumber>
    </recommendedName>
</protein>
<dbReference type="FunFam" id="3.40.630.10:FF:000096">
    <property type="entry name" value="M18 aspartyl aminopeptidase"/>
    <property type="match status" value="1"/>
</dbReference>
<evidence type="ECO:0000256" key="8">
    <source>
        <dbReference type="ARBA" id="ARBA00022801"/>
    </source>
</evidence>
<dbReference type="EMBL" id="LT969432">
    <property type="protein sequence ID" value="SOV14395.1"/>
    <property type="molecule type" value="Genomic_DNA"/>
</dbReference>
<reference evidence="14" key="2">
    <citation type="submission" date="2016-09" db="EMBL/GenBank/DDBJ databases">
        <authorList>
            <consortium name="Pathogen Informatics"/>
            <person name="Sun Q."/>
            <person name="Inoue M."/>
        </authorList>
    </citation>
    <scope>NUCLEOTIDE SEQUENCE</scope>
</reference>
<feature type="compositionally biased region" description="Basic and acidic residues" evidence="12">
    <location>
        <begin position="218"/>
        <end position="234"/>
    </location>
</feature>
<dbReference type="VEuPathDB" id="PlasmoDB:PGSY75_0932300"/>
<evidence type="ECO:0000256" key="1">
    <source>
        <dbReference type="ARBA" id="ARBA00001335"/>
    </source>
</evidence>
<keyword evidence="5 11" id="KW-0031">Aminopeptidase</keyword>
<dbReference type="GO" id="GO:0005737">
    <property type="term" value="C:cytoplasm"/>
    <property type="evidence" value="ECO:0007669"/>
    <property type="project" value="UniProtKB-ARBA"/>
</dbReference>
<dbReference type="PANTHER" id="PTHR28570">
    <property type="entry name" value="ASPARTYL AMINOPEPTIDASE"/>
    <property type="match status" value="1"/>
</dbReference>
<evidence type="ECO:0000256" key="3">
    <source>
        <dbReference type="ARBA" id="ARBA00008290"/>
    </source>
</evidence>
<dbReference type="SUPFAM" id="SSF101821">
    <property type="entry name" value="Aminopeptidase/glucanase lid domain"/>
    <property type="match status" value="1"/>
</dbReference>
<comment type="cofactor">
    <cofactor evidence="2">
        <name>Zn(2+)</name>
        <dbReference type="ChEBI" id="CHEBI:29105"/>
    </cofactor>
</comment>
<dbReference type="OrthoDB" id="9880441at2759"/>
<dbReference type="Gene3D" id="2.30.250.10">
    <property type="entry name" value="Aminopeptidase i, Domain 2"/>
    <property type="match status" value="1"/>
</dbReference>
<dbReference type="RefSeq" id="XP_018642068.1">
    <property type="nucleotide sequence ID" value="XM_018785727.1"/>
</dbReference>
<keyword evidence="9 11" id="KW-0862">Zinc</keyword>
<evidence type="ECO:0000256" key="12">
    <source>
        <dbReference type="SAM" id="MobiDB-lite"/>
    </source>
</evidence>
<evidence type="ECO:0000256" key="11">
    <source>
        <dbReference type="RuleBase" id="RU004386"/>
    </source>
</evidence>
<evidence type="ECO:0000313" key="13">
    <source>
        <dbReference type="EMBL" id="KYO00301.1"/>
    </source>
</evidence>
<organism evidence="13 15">
    <name type="scientific">Plasmodium gaboni</name>
    <dbReference type="NCBI Taxonomy" id="647221"/>
    <lineage>
        <taxon>Eukaryota</taxon>
        <taxon>Sar</taxon>
        <taxon>Alveolata</taxon>
        <taxon>Apicomplexa</taxon>
        <taxon>Aconoidasida</taxon>
        <taxon>Haemosporida</taxon>
        <taxon>Plasmodiidae</taxon>
        <taxon>Plasmodium</taxon>
        <taxon>Plasmodium (Laverania)</taxon>
    </lineage>
</organism>
<dbReference type="InterPro" id="IPR001948">
    <property type="entry name" value="Peptidase_M18"/>
</dbReference>
<proteinExistence type="inferred from homology"/>
<dbReference type="AlphaFoldDB" id="A0A151LM67"/>
<dbReference type="CDD" id="cd05658">
    <property type="entry name" value="M18_DAP"/>
    <property type="match status" value="1"/>
</dbReference>